<accession>A0A1X9MEV8</accession>
<dbReference type="KEGG" id="bkw:BkAM31D_09460"/>
<dbReference type="Pfam" id="PF10676">
    <property type="entry name" value="gerPA"/>
    <property type="match status" value="1"/>
</dbReference>
<sequence>MPSIIGGPIKILSNSGVVNFGDTLNSSPKSVSKSVSGAGSAHTGDFQITNNGININNVLDPDVLDQNQGGNV</sequence>
<dbReference type="InterPro" id="IPR019618">
    <property type="entry name" value="Spore_germination_GerPA"/>
</dbReference>
<gene>
    <name evidence="2" type="primary">gerPF</name>
    <name evidence="2" type="ORF">BkAM31D_09460</name>
</gene>
<comment type="similarity">
    <text evidence="1">Belongs to the GerPA/GerPF family.</text>
</comment>
<keyword evidence="3" id="KW-1185">Reference proteome</keyword>
<proteinExistence type="inferred from homology"/>
<dbReference type="Proteomes" id="UP000193006">
    <property type="component" value="Chromosome"/>
</dbReference>
<evidence type="ECO:0000313" key="3">
    <source>
        <dbReference type="Proteomes" id="UP000193006"/>
    </source>
</evidence>
<dbReference type="RefSeq" id="WP_066151850.1">
    <property type="nucleotide sequence ID" value="NZ_CP020814.1"/>
</dbReference>
<evidence type="ECO:0000313" key="2">
    <source>
        <dbReference type="EMBL" id="ARK30061.1"/>
    </source>
</evidence>
<dbReference type="AlphaFoldDB" id="A0A1X9MEV8"/>
<dbReference type="EMBL" id="CP020814">
    <property type="protein sequence ID" value="ARK30061.1"/>
    <property type="molecule type" value="Genomic_DNA"/>
</dbReference>
<evidence type="ECO:0000256" key="1">
    <source>
        <dbReference type="ARBA" id="ARBA00008103"/>
    </source>
</evidence>
<dbReference type="PANTHER" id="PTHR37808:SF1">
    <property type="entry name" value="SPORE GERMINATION PROTEIN-LIKE PROTEIN YDZR"/>
    <property type="match status" value="1"/>
</dbReference>
<dbReference type="PANTHER" id="PTHR37808">
    <property type="entry name" value="SPORE GERMINATION PROTEIN-LIKE PROTEIN YDZR-RELATED"/>
    <property type="match status" value="1"/>
</dbReference>
<organism evidence="2 3">
    <name type="scientific">Halalkalibacter krulwichiae</name>
    <dbReference type="NCBI Taxonomy" id="199441"/>
    <lineage>
        <taxon>Bacteria</taxon>
        <taxon>Bacillati</taxon>
        <taxon>Bacillota</taxon>
        <taxon>Bacilli</taxon>
        <taxon>Bacillales</taxon>
        <taxon>Bacillaceae</taxon>
        <taxon>Halalkalibacter</taxon>
    </lineage>
</organism>
<protein>
    <submittedName>
        <fullName evidence="2">Putative spore germination protein GerPF</fullName>
    </submittedName>
</protein>
<dbReference type="STRING" id="199441.BkAM31D_09460"/>
<reference evidence="2 3" key="1">
    <citation type="submission" date="2017-04" db="EMBL/GenBank/DDBJ databases">
        <title>Bacillus krulwichiae AM31D Genome sequencing and assembly.</title>
        <authorList>
            <person name="Krulwich T.A."/>
            <person name="Anastor L."/>
            <person name="Ehrlich R."/>
            <person name="Ehrlich G.D."/>
            <person name="Janto B."/>
        </authorList>
    </citation>
    <scope>NUCLEOTIDE SEQUENCE [LARGE SCALE GENOMIC DNA]</scope>
    <source>
        <strain evidence="2 3">AM31D</strain>
    </source>
</reference>
<name>A0A1X9MEV8_9BACI</name>